<keyword evidence="7 16" id="KW-0808">Transferase</keyword>
<comment type="subcellular location">
    <subcellularLocation>
        <location evidence="2">Cell membrane</location>
    </subcellularLocation>
    <subcellularLocation>
        <location evidence="3">Membrane raft</location>
        <topology evidence="3">Multi-pass membrane protein</topology>
    </subcellularLocation>
</comment>
<dbReference type="PRINTS" id="PR00344">
    <property type="entry name" value="BCTRLSENSOR"/>
</dbReference>
<dbReference type="SUPFAM" id="SSF52172">
    <property type="entry name" value="CheY-like"/>
    <property type="match status" value="1"/>
</dbReference>
<evidence type="ECO:0000256" key="6">
    <source>
        <dbReference type="ARBA" id="ARBA00022553"/>
    </source>
</evidence>
<evidence type="ECO:0000259" key="15">
    <source>
        <dbReference type="PROSITE" id="PS50110"/>
    </source>
</evidence>
<evidence type="ECO:0000256" key="12">
    <source>
        <dbReference type="ARBA" id="ARBA00023136"/>
    </source>
</evidence>
<dbReference type="InterPro" id="IPR011006">
    <property type="entry name" value="CheY-like_superfamily"/>
</dbReference>
<dbReference type="SMART" id="SM00448">
    <property type="entry name" value="REC"/>
    <property type="match status" value="1"/>
</dbReference>
<dbReference type="EC" id="2.7.13.3" evidence="4"/>
<dbReference type="EMBL" id="LT906468">
    <property type="protein sequence ID" value="SNV63077.1"/>
    <property type="molecule type" value="Genomic_DNA"/>
</dbReference>
<dbReference type="Pfam" id="PF02518">
    <property type="entry name" value="HATPase_c"/>
    <property type="match status" value="1"/>
</dbReference>
<evidence type="ECO:0000256" key="9">
    <source>
        <dbReference type="ARBA" id="ARBA00022777"/>
    </source>
</evidence>
<sequence length="490" mass="55954">MILIVDDKPENIFSLEKTLKFKGFRTDSALSGEEALKKCLKNEYALIILDVQMPEMDGYEVAEFLSSTKKTKDVPIIFLSAVNREKKYIAKGYESGGIDYITKPVDPDILLLKVNTFYRLYEQTAALHKMQEELQREIEWRKSAQNELSSKFEELNTTLESLPQVAFTTDSQGNVDFVNEQWFRYSHDRSTWPELHPEDGHIFEKWKFQLEDKLPLEAELRLREKQSDNYRYHLLKLVPVAQGSAGHSWVGTMTDIDERKQLENKKDEFLSVASHELKTPLTSIKAFAEISLRSMKDMKDHRAYNYLSKVKEQAEKLHSLVEDLLDISRLENGGIKIALQEVDFEDLIQQSADSAMVEHHGSAIRIERTGAKIDRPILADPIRLEQVLTNYLSNAIKYAPGSQVVRINTTVKDDALTIEVSDEGIGIPEQKIPFVFDKFYRVQEASAKFQGLGLGLHICKEIISLHGGECGVRSKLGEGSTFFFTLPINK</sequence>
<dbReference type="InterPro" id="IPR003594">
    <property type="entry name" value="HATPase_dom"/>
</dbReference>
<dbReference type="Gene3D" id="1.10.287.130">
    <property type="match status" value="1"/>
</dbReference>
<reference evidence="16 17" key="1">
    <citation type="submission" date="2017-06" db="EMBL/GenBank/DDBJ databases">
        <authorList>
            <consortium name="Pathogen Informatics"/>
        </authorList>
    </citation>
    <scope>NUCLEOTIDE SEQUENCE [LARGE SCALE GENOMIC DNA]</scope>
    <source>
        <strain evidence="16 17">NCTC12149</strain>
    </source>
</reference>
<proteinExistence type="predicted"/>
<dbReference type="SUPFAM" id="SSF55874">
    <property type="entry name" value="ATPase domain of HSP90 chaperone/DNA topoisomerase II/histidine kinase"/>
    <property type="match status" value="1"/>
</dbReference>
<gene>
    <name evidence="16" type="primary">phoR_3</name>
    <name evidence="16" type="ORF">SAMEA4412673_03847</name>
</gene>
<dbReference type="Proteomes" id="UP000215355">
    <property type="component" value="Chromosome 1"/>
</dbReference>
<name>A0AAJ4XG43_9SPHI</name>
<evidence type="ECO:0000256" key="8">
    <source>
        <dbReference type="ARBA" id="ARBA00022741"/>
    </source>
</evidence>
<dbReference type="FunFam" id="3.30.565.10:FF:000023">
    <property type="entry name" value="PAS domain-containing sensor histidine kinase"/>
    <property type="match status" value="1"/>
</dbReference>
<dbReference type="PROSITE" id="PS50110">
    <property type="entry name" value="RESPONSE_REGULATORY"/>
    <property type="match status" value="1"/>
</dbReference>
<dbReference type="InterPro" id="IPR036890">
    <property type="entry name" value="HATPase_C_sf"/>
</dbReference>
<evidence type="ECO:0000313" key="17">
    <source>
        <dbReference type="Proteomes" id="UP000215355"/>
    </source>
</evidence>
<dbReference type="FunFam" id="1.10.287.130:FF:000001">
    <property type="entry name" value="Two-component sensor histidine kinase"/>
    <property type="match status" value="1"/>
</dbReference>
<dbReference type="InterPro" id="IPR004358">
    <property type="entry name" value="Sig_transdc_His_kin-like_C"/>
</dbReference>
<evidence type="ECO:0000256" key="7">
    <source>
        <dbReference type="ARBA" id="ARBA00022679"/>
    </source>
</evidence>
<dbReference type="PANTHER" id="PTHR43547">
    <property type="entry name" value="TWO-COMPONENT HISTIDINE KINASE"/>
    <property type="match status" value="1"/>
</dbReference>
<dbReference type="PROSITE" id="PS50109">
    <property type="entry name" value="HIS_KIN"/>
    <property type="match status" value="1"/>
</dbReference>
<dbReference type="SUPFAM" id="SSF55785">
    <property type="entry name" value="PYP-like sensor domain (PAS domain)"/>
    <property type="match status" value="1"/>
</dbReference>
<dbReference type="GO" id="GO:0045121">
    <property type="term" value="C:membrane raft"/>
    <property type="evidence" value="ECO:0007669"/>
    <property type="project" value="UniProtKB-SubCell"/>
</dbReference>
<organism evidence="16 17">
    <name type="scientific">Sphingobacterium mizutaii</name>
    <dbReference type="NCBI Taxonomy" id="1010"/>
    <lineage>
        <taxon>Bacteria</taxon>
        <taxon>Pseudomonadati</taxon>
        <taxon>Bacteroidota</taxon>
        <taxon>Sphingobacteriia</taxon>
        <taxon>Sphingobacteriales</taxon>
        <taxon>Sphingobacteriaceae</taxon>
        <taxon>Sphingobacterium</taxon>
    </lineage>
</organism>
<dbReference type="Gene3D" id="3.30.565.10">
    <property type="entry name" value="Histidine kinase-like ATPase, C-terminal domain"/>
    <property type="match status" value="1"/>
</dbReference>
<keyword evidence="12" id="KW-0472">Membrane</keyword>
<keyword evidence="6 13" id="KW-0597">Phosphoprotein</keyword>
<evidence type="ECO:0000256" key="2">
    <source>
        <dbReference type="ARBA" id="ARBA00004236"/>
    </source>
</evidence>
<dbReference type="Gene3D" id="3.30.450.20">
    <property type="entry name" value="PAS domain"/>
    <property type="match status" value="1"/>
</dbReference>
<keyword evidence="10" id="KW-0067">ATP-binding</keyword>
<keyword evidence="8" id="KW-0547">Nucleotide-binding</keyword>
<dbReference type="AlphaFoldDB" id="A0AAJ4XG43"/>
<dbReference type="InterPro" id="IPR003661">
    <property type="entry name" value="HisK_dim/P_dom"/>
</dbReference>
<keyword evidence="9" id="KW-0418">Kinase</keyword>
<dbReference type="SMART" id="SM00387">
    <property type="entry name" value="HATPase_c"/>
    <property type="match status" value="1"/>
</dbReference>
<dbReference type="SMART" id="SM00388">
    <property type="entry name" value="HisKA"/>
    <property type="match status" value="1"/>
</dbReference>
<keyword evidence="11" id="KW-0902">Two-component regulatory system</keyword>
<dbReference type="SUPFAM" id="SSF47384">
    <property type="entry name" value="Homodimeric domain of signal transducing histidine kinase"/>
    <property type="match status" value="1"/>
</dbReference>
<comment type="catalytic activity">
    <reaction evidence="1">
        <text>ATP + protein L-histidine = ADP + protein N-phospho-L-histidine.</text>
        <dbReference type="EC" id="2.7.13.3"/>
    </reaction>
</comment>
<dbReference type="InterPro" id="IPR005467">
    <property type="entry name" value="His_kinase_dom"/>
</dbReference>
<dbReference type="Pfam" id="PF00072">
    <property type="entry name" value="Response_reg"/>
    <property type="match status" value="1"/>
</dbReference>
<dbReference type="RefSeq" id="WP_093099522.1">
    <property type="nucleotide sequence ID" value="NZ_FNGK01000004.1"/>
</dbReference>
<dbReference type="GO" id="GO:0005524">
    <property type="term" value="F:ATP binding"/>
    <property type="evidence" value="ECO:0007669"/>
    <property type="project" value="UniProtKB-KW"/>
</dbReference>
<evidence type="ECO:0000256" key="4">
    <source>
        <dbReference type="ARBA" id="ARBA00012438"/>
    </source>
</evidence>
<feature type="modified residue" description="4-aspartylphosphate" evidence="13">
    <location>
        <position position="50"/>
    </location>
</feature>
<evidence type="ECO:0000256" key="11">
    <source>
        <dbReference type="ARBA" id="ARBA00023012"/>
    </source>
</evidence>
<keyword evidence="5" id="KW-1003">Cell membrane</keyword>
<evidence type="ECO:0000313" key="16">
    <source>
        <dbReference type="EMBL" id="SNV63077.1"/>
    </source>
</evidence>
<evidence type="ECO:0000256" key="10">
    <source>
        <dbReference type="ARBA" id="ARBA00022840"/>
    </source>
</evidence>
<dbReference type="InterPro" id="IPR001789">
    <property type="entry name" value="Sig_transdc_resp-reg_receiver"/>
</dbReference>
<evidence type="ECO:0000259" key="14">
    <source>
        <dbReference type="PROSITE" id="PS50109"/>
    </source>
</evidence>
<dbReference type="InterPro" id="IPR035965">
    <property type="entry name" value="PAS-like_dom_sf"/>
</dbReference>
<evidence type="ECO:0000256" key="1">
    <source>
        <dbReference type="ARBA" id="ARBA00000085"/>
    </source>
</evidence>
<dbReference type="Gene3D" id="3.40.50.2300">
    <property type="match status" value="1"/>
</dbReference>
<dbReference type="InterPro" id="IPR036097">
    <property type="entry name" value="HisK_dim/P_sf"/>
</dbReference>
<evidence type="ECO:0000256" key="5">
    <source>
        <dbReference type="ARBA" id="ARBA00022475"/>
    </source>
</evidence>
<accession>A0AAJ4XG43</accession>
<feature type="domain" description="Response regulatory" evidence="15">
    <location>
        <begin position="1"/>
        <end position="118"/>
    </location>
</feature>
<dbReference type="PANTHER" id="PTHR43547:SF2">
    <property type="entry name" value="HYBRID SIGNAL TRANSDUCTION HISTIDINE KINASE C"/>
    <property type="match status" value="1"/>
</dbReference>
<protein>
    <recommendedName>
        <fullName evidence="4">histidine kinase</fullName>
        <ecNumber evidence="4">2.7.13.3</ecNumber>
    </recommendedName>
</protein>
<dbReference type="GO" id="GO:0005886">
    <property type="term" value="C:plasma membrane"/>
    <property type="evidence" value="ECO:0007669"/>
    <property type="project" value="UniProtKB-SubCell"/>
</dbReference>
<dbReference type="GO" id="GO:0000155">
    <property type="term" value="F:phosphorelay sensor kinase activity"/>
    <property type="evidence" value="ECO:0007669"/>
    <property type="project" value="InterPro"/>
</dbReference>
<dbReference type="Pfam" id="PF00512">
    <property type="entry name" value="HisKA"/>
    <property type="match status" value="1"/>
</dbReference>
<feature type="domain" description="Histidine kinase" evidence="14">
    <location>
        <begin position="272"/>
        <end position="490"/>
    </location>
</feature>
<dbReference type="CDD" id="cd00082">
    <property type="entry name" value="HisKA"/>
    <property type="match status" value="1"/>
</dbReference>
<dbReference type="KEGG" id="smiz:4412673_03847"/>
<evidence type="ECO:0000256" key="3">
    <source>
        <dbReference type="ARBA" id="ARBA00004314"/>
    </source>
</evidence>
<evidence type="ECO:0000256" key="13">
    <source>
        <dbReference type="PROSITE-ProRule" id="PRU00169"/>
    </source>
</evidence>